<dbReference type="InterPro" id="IPR039426">
    <property type="entry name" value="TonB-dep_rcpt-like"/>
</dbReference>
<dbReference type="STRING" id="762982.HMPREF9442_01067"/>
<keyword evidence="4 7" id="KW-0812">Transmembrane</keyword>
<evidence type="ECO:0000313" key="10">
    <source>
        <dbReference type="Proteomes" id="UP000005546"/>
    </source>
</evidence>
<keyword evidence="10" id="KW-1185">Reference proteome</keyword>
<dbReference type="HOGENOM" id="CLU_004317_0_1_10"/>
<dbReference type="AlphaFoldDB" id="F3QSB0"/>
<evidence type="ECO:0000313" key="9">
    <source>
        <dbReference type="EMBL" id="EGG55451.1"/>
    </source>
</evidence>
<evidence type="ECO:0000256" key="7">
    <source>
        <dbReference type="PROSITE-ProRule" id="PRU01360"/>
    </source>
</evidence>
<evidence type="ECO:0000256" key="1">
    <source>
        <dbReference type="ARBA" id="ARBA00004571"/>
    </source>
</evidence>
<evidence type="ECO:0000256" key="5">
    <source>
        <dbReference type="ARBA" id="ARBA00023136"/>
    </source>
</evidence>
<dbReference type="SUPFAM" id="SSF49464">
    <property type="entry name" value="Carboxypeptidase regulatory domain-like"/>
    <property type="match status" value="1"/>
</dbReference>
<comment type="subcellular location">
    <subcellularLocation>
        <location evidence="1 7">Cell outer membrane</location>
        <topology evidence="1 7">Multi-pass membrane protein</topology>
    </subcellularLocation>
</comment>
<dbReference type="InterPro" id="IPR023997">
    <property type="entry name" value="TonB-dep_OMP_SusC/RagA_CS"/>
</dbReference>
<dbReference type="Pfam" id="PF07715">
    <property type="entry name" value="Plug"/>
    <property type="match status" value="1"/>
</dbReference>
<keyword evidence="6 7" id="KW-0998">Cell outer membrane</keyword>
<evidence type="ECO:0000256" key="2">
    <source>
        <dbReference type="ARBA" id="ARBA00022448"/>
    </source>
</evidence>
<comment type="caution">
    <text evidence="9">The sequence shown here is derived from an EMBL/GenBank/DDBJ whole genome shotgun (WGS) entry which is preliminary data.</text>
</comment>
<dbReference type="InterPro" id="IPR036942">
    <property type="entry name" value="Beta-barrel_TonB_sf"/>
</dbReference>
<keyword evidence="9" id="KW-0675">Receptor</keyword>
<dbReference type="OrthoDB" id="9768177at2"/>
<dbReference type="Gene3D" id="2.40.170.20">
    <property type="entry name" value="TonB-dependent receptor, beta-barrel domain"/>
    <property type="match status" value="1"/>
</dbReference>
<dbReference type="InterPro" id="IPR008969">
    <property type="entry name" value="CarboxyPept-like_regulatory"/>
</dbReference>
<dbReference type="eggNOG" id="COG4771">
    <property type="taxonomic scope" value="Bacteria"/>
</dbReference>
<sequence length="1069" mass="118298">MKKLNIMALICLFSLFVNRVYGQVVEVSGHVYERLAESSEPIPGVTVMVRGEKGEKGNGALTKMDGSFRLKADRNATLIFSYMGFRTVEMKVAKAKKDMDVFMEESVNAMDETVVVAYQSQSRADVGASVTVVNTKDLPPAPVSNVMELLQGRVAGLNVQQNNGAPGSIGTYTIRGISDISIQGVGEGDDQQYILGSSAPLFVIDGIPQEDVGDFDANGLLSGSGVSPLSSLPFEDIEDITVLKDAAATAQYGSRGAYGVILIRTKRGNSAKPQIDFSMDMKVNIPPRLRDVLVGRAERMSRIDQILQNDTSRWNGYYDVNGNQALTDSLNPYYNNNTDWQGNYYRRTVNQTYNLSVKGGSTKFNYKINGNYYSEEGIITNTDFNRYGIRTNMGYAPTEKFNLYVGVNATLGITGSGSGNALQQTGVASGASASSLLPPPSIYSASNAALGALMVEQNTTSVSYDANINMNYQLPWNIRWNVTAGYIYNNTENEKFTPGMLNSNQAQLYGLSKYSDRLYGRTSLSYSGSTGILKYGLTVTGEISSNRSNGNEIRQTGLVNDYLWGPLGYASSWAEAVTSEEDNTVSFNIAPTIGFKNPTGGKDKYVITPTIRPEANSAYGRGVKWVVNPGVSVRWNFDEEKFFKKLNWNWVDYSAIRASWGRVVKYKATKYDVWGNYLLGSDTYNGNTVIPIDFKNMPNNNIDPITTTQWNVGLDFGLWNNRLSFQGDWYYKQVDNQLSSIELADHNGFDMVPTTEVSLVNYGMELALVVRPFRPKSNWSMDIMTNFTINRDVMTKLPDEARMIINSNAEVVNKLGSNAMSNFLYVYKGVYATDEDVPVDPATGLRLRVGGEGVSADNPNAYFKAGDPIWADLNGDYVIDEKDKAIVGNSQPRVIGGLSVNLRYKNLALFTSCSFTLRRDIVNQVLANNFASLNDPNIEGRDGMYKNAALTPISAYDFWTPTNTHADYPNPYDYQHSSVIKPFRADQTLFLEDGSYFKINAITLSYTLPKKWTDFIRIRHASIRMSLNNLYTFTKYSGINPENVSSIGWDQSGGYPNARTFSMGLTIGL</sequence>
<dbReference type="RefSeq" id="WP_008625859.1">
    <property type="nucleotide sequence ID" value="NZ_GL883828.1"/>
</dbReference>
<evidence type="ECO:0000256" key="6">
    <source>
        <dbReference type="ARBA" id="ARBA00023237"/>
    </source>
</evidence>
<dbReference type="InterPro" id="IPR037066">
    <property type="entry name" value="Plug_dom_sf"/>
</dbReference>
<protein>
    <submittedName>
        <fullName evidence="9">TonB-dependent receptor plug domain protein</fullName>
    </submittedName>
</protein>
<evidence type="ECO:0000256" key="4">
    <source>
        <dbReference type="ARBA" id="ARBA00022692"/>
    </source>
</evidence>
<comment type="similarity">
    <text evidence="7">Belongs to the TonB-dependent receptor family.</text>
</comment>
<feature type="domain" description="TonB-dependent receptor plug" evidence="8">
    <location>
        <begin position="124"/>
        <end position="260"/>
    </location>
</feature>
<dbReference type="GO" id="GO:0009279">
    <property type="term" value="C:cell outer membrane"/>
    <property type="evidence" value="ECO:0007669"/>
    <property type="project" value="UniProtKB-SubCell"/>
</dbReference>
<dbReference type="Gene3D" id="2.170.130.10">
    <property type="entry name" value="TonB-dependent receptor, plug domain"/>
    <property type="match status" value="1"/>
</dbReference>
<dbReference type="PROSITE" id="PS52016">
    <property type="entry name" value="TONB_DEPENDENT_REC_3"/>
    <property type="match status" value="1"/>
</dbReference>
<gene>
    <name evidence="9" type="ORF">HMPREF9442_01067</name>
</gene>
<dbReference type="NCBIfam" id="TIGR04057">
    <property type="entry name" value="SusC_RagA_signa"/>
    <property type="match status" value="1"/>
</dbReference>
<keyword evidence="3 7" id="KW-1134">Transmembrane beta strand</keyword>
<proteinExistence type="inferred from homology"/>
<evidence type="ECO:0000256" key="3">
    <source>
        <dbReference type="ARBA" id="ARBA00022452"/>
    </source>
</evidence>
<reference evidence="9 10" key="1">
    <citation type="submission" date="2011-02" db="EMBL/GenBank/DDBJ databases">
        <authorList>
            <person name="Weinstock G."/>
            <person name="Sodergren E."/>
            <person name="Clifton S."/>
            <person name="Fulton L."/>
            <person name="Fulton B."/>
            <person name="Courtney L."/>
            <person name="Fronick C."/>
            <person name="Harrison M."/>
            <person name="Strong C."/>
            <person name="Farmer C."/>
            <person name="Delahaunty K."/>
            <person name="Markovic C."/>
            <person name="Hall O."/>
            <person name="Minx P."/>
            <person name="Tomlinson C."/>
            <person name="Mitreva M."/>
            <person name="Hou S."/>
            <person name="Chen J."/>
            <person name="Wollam A."/>
            <person name="Pepin K.H."/>
            <person name="Johnson M."/>
            <person name="Bhonagiri V."/>
            <person name="Zhang X."/>
            <person name="Suruliraj S."/>
            <person name="Warren W."/>
            <person name="Chinwalla A."/>
            <person name="Mardis E.R."/>
            <person name="Wilson R.K."/>
        </authorList>
    </citation>
    <scope>NUCLEOTIDE SEQUENCE [LARGE SCALE GENOMIC DNA]</scope>
    <source>
        <strain evidence="9 10">YIT 11841</strain>
    </source>
</reference>
<dbReference type="Pfam" id="PF13715">
    <property type="entry name" value="CarbopepD_reg_2"/>
    <property type="match status" value="1"/>
</dbReference>
<dbReference type="InterPro" id="IPR023996">
    <property type="entry name" value="TonB-dep_OMP_SusC/RagA"/>
</dbReference>
<dbReference type="NCBIfam" id="TIGR04056">
    <property type="entry name" value="OMP_RagA_SusC"/>
    <property type="match status" value="1"/>
</dbReference>
<organism evidence="9 10">
    <name type="scientific">Paraprevotella xylaniphila YIT 11841</name>
    <dbReference type="NCBI Taxonomy" id="762982"/>
    <lineage>
        <taxon>Bacteria</taxon>
        <taxon>Pseudomonadati</taxon>
        <taxon>Bacteroidota</taxon>
        <taxon>Bacteroidia</taxon>
        <taxon>Bacteroidales</taxon>
        <taxon>Prevotellaceae</taxon>
        <taxon>Paraprevotella</taxon>
    </lineage>
</organism>
<dbReference type="InterPro" id="IPR012910">
    <property type="entry name" value="Plug_dom"/>
</dbReference>
<dbReference type="SUPFAM" id="SSF56935">
    <property type="entry name" value="Porins"/>
    <property type="match status" value="1"/>
</dbReference>
<dbReference type="Proteomes" id="UP000005546">
    <property type="component" value="Unassembled WGS sequence"/>
</dbReference>
<keyword evidence="2 7" id="KW-0813">Transport</keyword>
<dbReference type="EMBL" id="AFBR01000025">
    <property type="protein sequence ID" value="EGG55451.1"/>
    <property type="molecule type" value="Genomic_DNA"/>
</dbReference>
<keyword evidence="5 7" id="KW-0472">Membrane</keyword>
<evidence type="ECO:0000259" key="8">
    <source>
        <dbReference type="Pfam" id="PF07715"/>
    </source>
</evidence>
<name>F3QSB0_9BACT</name>
<accession>F3QSB0</accession>